<dbReference type="VEuPathDB" id="PlasmoDB:PCYB_081530"/>
<dbReference type="PhylomeDB" id="K6VA09"/>
<sequence length="105" mass="12268">MKKKFNGVLYFLPAFDAQPPPKLDVIFFDSKQKKLRLGHPYSISPLLIYWKLVFHLYYAPIEKEVELRGNFIFVIQKGLPIFQEEIDTEKLCSYACSFGAFQSID</sequence>
<dbReference type="KEGG" id="pcy:PCYB_081530"/>
<organism evidence="1 2">
    <name type="scientific">Plasmodium cynomolgi (strain B)</name>
    <dbReference type="NCBI Taxonomy" id="1120755"/>
    <lineage>
        <taxon>Eukaryota</taxon>
        <taxon>Sar</taxon>
        <taxon>Alveolata</taxon>
        <taxon>Apicomplexa</taxon>
        <taxon>Aconoidasida</taxon>
        <taxon>Haemosporida</taxon>
        <taxon>Plasmodiidae</taxon>
        <taxon>Plasmodium</taxon>
        <taxon>Plasmodium (Plasmodium)</taxon>
    </lineage>
</organism>
<evidence type="ECO:0000313" key="1">
    <source>
        <dbReference type="EMBL" id="GAB65992.1"/>
    </source>
</evidence>
<dbReference type="EMBL" id="DF157100">
    <property type="protein sequence ID" value="GAB65992.1"/>
    <property type="molecule type" value="Genomic_DNA"/>
</dbReference>
<proteinExistence type="predicted"/>
<name>K6VA09_PLACD</name>
<dbReference type="RefSeq" id="XP_004221939.1">
    <property type="nucleotide sequence ID" value="XM_004221891.1"/>
</dbReference>
<dbReference type="AlphaFoldDB" id="K6VA09"/>
<keyword evidence="2" id="KW-1185">Reference proteome</keyword>
<reference evidence="1 2" key="1">
    <citation type="journal article" date="2012" name="Nat. Genet.">
        <title>Plasmodium cynomolgi genome sequences provide insight into Plasmodium vivax and the monkey malaria clade.</title>
        <authorList>
            <person name="Tachibana S."/>
            <person name="Sullivan S.A."/>
            <person name="Kawai S."/>
            <person name="Nakamura S."/>
            <person name="Kim H.R."/>
            <person name="Goto N."/>
            <person name="Arisue N."/>
            <person name="Palacpac N.M.Q."/>
            <person name="Honma H."/>
            <person name="Yagi M."/>
            <person name="Tougan T."/>
            <person name="Katakai Y."/>
            <person name="Kaneko O."/>
            <person name="Mita T."/>
            <person name="Kita K."/>
            <person name="Yasutomi Y."/>
            <person name="Sutton P.L."/>
            <person name="Shakhbatyan R."/>
            <person name="Horii T."/>
            <person name="Yasunaga T."/>
            <person name="Barnwell J.W."/>
            <person name="Escalante A.A."/>
            <person name="Carlton J.M."/>
            <person name="Tanabe K."/>
        </authorList>
    </citation>
    <scope>NUCLEOTIDE SEQUENCE [LARGE SCALE GENOMIC DNA]</scope>
    <source>
        <strain evidence="1 2">B</strain>
    </source>
</reference>
<accession>K6VA09</accession>
<dbReference type="GeneID" id="14692342"/>
<dbReference type="OrthoDB" id="372931at2759"/>
<evidence type="ECO:0000313" key="2">
    <source>
        <dbReference type="Proteomes" id="UP000006319"/>
    </source>
</evidence>
<protein>
    <submittedName>
        <fullName evidence="1">Uncharacterized protein</fullName>
    </submittedName>
</protein>
<gene>
    <name evidence="1" type="ORF">PCYB_081530</name>
</gene>
<dbReference type="Proteomes" id="UP000006319">
    <property type="component" value="Chromosome 8"/>
</dbReference>